<organism evidence="9 10">
    <name type="scientific">Extibacter muris</name>
    <dbReference type="NCBI Taxonomy" id="1796622"/>
    <lineage>
        <taxon>Bacteria</taxon>
        <taxon>Bacillati</taxon>
        <taxon>Bacillota</taxon>
        <taxon>Clostridia</taxon>
        <taxon>Lachnospirales</taxon>
        <taxon>Lachnospiraceae</taxon>
        <taxon>Extibacter</taxon>
    </lineage>
</organism>
<name>A0A4R4FH36_9FIRM</name>
<dbReference type="InterPro" id="IPR044068">
    <property type="entry name" value="CB"/>
</dbReference>
<proteinExistence type="inferred from homology"/>
<dbReference type="PROSITE" id="PS51900">
    <property type="entry name" value="CB"/>
    <property type="match status" value="1"/>
</dbReference>
<feature type="domain" description="Tyr recombinase" evidence="7">
    <location>
        <begin position="166"/>
        <end position="350"/>
    </location>
</feature>
<comment type="caution">
    <text evidence="9">The sequence shown here is derived from an EMBL/GenBank/DDBJ whole genome shotgun (WGS) entry which is preliminary data.</text>
</comment>
<keyword evidence="5" id="KW-0233">DNA recombination</keyword>
<keyword evidence="4 6" id="KW-0238">DNA-binding</keyword>
<evidence type="ECO:0000256" key="2">
    <source>
        <dbReference type="ARBA" id="ARBA00008857"/>
    </source>
</evidence>
<dbReference type="PROSITE" id="PS51898">
    <property type="entry name" value="TYR_RECOMBINASE"/>
    <property type="match status" value="1"/>
</dbReference>
<dbReference type="GO" id="GO:0003677">
    <property type="term" value="F:DNA binding"/>
    <property type="evidence" value="ECO:0007669"/>
    <property type="project" value="UniProtKB-UniRule"/>
</dbReference>
<dbReference type="Gene3D" id="1.10.443.10">
    <property type="entry name" value="Intergrase catalytic core"/>
    <property type="match status" value="1"/>
</dbReference>
<evidence type="ECO:0000256" key="1">
    <source>
        <dbReference type="ARBA" id="ARBA00003283"/>
    </source>
</evidence>
<reference evidence="9 10" key="1">
    <citation type="journal article" date="2016" name="Nat. Microbiol.">
        <title>The Mouse Intestinal Bacterial Collection (miBC) provides host-specific insight into cultured diversity and functional potential of the gut microbiota.</title>
        <authorList>
            <person name="Lagkouvardos I."/>
            <person name="Pukall R."/>
            <person name="Abt B."/>
            <person name="Foesel B.U."/>
            <person name="Meier-Kolthoff J.P."/>
            <person name="Kumar N."/>
            <person name="Bresciani A."/>
            <person name="Martinez I."/>
            <person name="Just S."/>
            <person name="Ziegler C."/>
            <person name="Brugiroux S."/>
            <person name="Garzetti D."/>
            <person name="Wenning M."/>
            <person name="Bui T.P."/>
            <person name="Wang J."/>
            <person name="Hugenholtz F."/>
            <person name="Plugge C.M."/>
            <person name="Peterson D.A."/>
            <person name="Hornef M.W."/>
            <person name="Baines J.F."/>
            <person name="Smidt H."/>
            <person name="Walter J."/>
            <person name="Kristiansen K."/>
            <person name="Nielsen H.B."/>
            <person name="Haller D."/>
            <person name="Overmann J."/>
            <person name="Stecher B."/>
            <person name="Clavel T."/>
        </authorList>
    </citation>
    <scope>NUCLEOTIDE SEQUENCE [LARGE SCALE GENOMIC DNA]</scope>
    <source>
        <strain evidence="9 10">DSM 28560</strain>
    </source>
</reference>
<keyword evidence="10" id="KW-1185">Reference proteome</keyword>
<gene>
    <name evidence="9" type="ORF">E1963_08165</name>
</gene>
<dbReference type="Pfam" id="PF00589">
    <property type="entry name" value="Phage_integrase"/>
    <property type="match status" value="1"/>
</dbReference>
<dbReference type="Proteomes" id="UP000295710">
    <property type="component" value="Unassembled WGS sequence"/>
</dbReference>
<feature type="domain" description="Core-binding (CB)" evidence="8">
    <location>
        <begin position="56"/>
        <end position="144"/>
    </location>
</feature>
<dbReference type="InterPro" id="IPR050090">
    <property type="entry name" value="Tyrosine_recombinase_XerCD"/>
</dbReference>
<dbReference type="InterPro" id="IPR010998">
    <property type="entry name" value="Integrase_recombinase_N"/>
</dbReference>
<accession>A0A4R4FH36</accession>
<sequence>MPVFKNEDNGTWYVMARYVNWKCERKQKCKRGFATKKEAQEWERMFQLQTSSDLDMSFEAFTELYINDVKNRLKENTWLTKEHIIRTKILPFFGKLKISEISTKEIITWQNEMLAYRDDKKKPYSQTYLKTLHNQLSAIFNYAVRYYDLKDNPCRKAGSIGKSHAGEKEFWTRQEFKQFLVTVENKPETKMAFLLLYRTGMRIGELLAITYNDIDLEKRTISINKSYQRIEGRDIITPPKTPKSKRIITIPPFLTEELKEYISHLYGIMADERMFRFTKSYMEHEIIRGIKASGVKRICLHDIRHSHVALLISMGVNPLIIKDRLGHEKIQTTLGTYGHLYPNSNFEVAKMLGGVINFTPATESVADYTHNQFTASYHRKYKNAMIMQSRGTGAGKARK</sequence>
<dbReference type="GO" id="GO:0006310">
    <property type="term" value="P:DNA recombination"/>
    <property type="evidence" value="ECO:0007669"/>
    <property type="project" value="UniProtKB-KW"/>
</dbReference>
<evidence type="ECO:0000256" key="6">
    <source>
        <dbReference type="PROSITE-ProRule" id="PRU01248"/>
    </source>
</evidence>
<dbReference type="Gene3D" id="1.10.150.130">
    <property type="match status" value="1"/>
</dbReference>
<evidence type="ECO:0000259" key="8">
    <source>
        <dbReference type="PROSITE" id="PS51900"/>
    </source>
</evidence>
<evidence type="ECO:0000313" key="9">
    <source>
        <dbReference type="EMBL" id="TDA22189.1"/>
    </source>
</evidence>
<protein>
    <submittedName>
        <fullName evidence="9">Site-specific integrase</fullName>
    </submittedName>
</protein>
<evidence type="ECO:0000256" key="3">
    <source>
        <dbReference type="ARBA" id="ARBA00022908"/>
    </source>
</evidence>
<comment type="similarity">
    <text evidence="2">Belongs to the 'phage' integrase family.</text>
</comment>
<dbReference type="SUPFAM" id="SSF56349">
    <property type="entry name" value="DNA breaking-rejoining enzymes"/>
    <property type="match status" value="1"/>
</dbReference>
<comment type="function">
    <text evidence="1">Site-specific tyrosine recombinase, which acts by catalyzing the cutting and rejoining of the recombining DNA molecules.</text>
</comment>
<dbReference type="AlphaFoldDB" id="A0A4R4FH36"/>
<dbReference type="Pfam" id="PF14659">
    <property type="entry name" value="Phage_int_SAM_3"/>
    <property type="match status" value="1"/>
</dbReference>
<dbReference type="GO" id="GO:0015074">
    <property type="term" value="P:DNA integration"/>
    <property type="evidence" value="ECO:0007669"/>
    <property type="project" value="UniProtKB-KW"/>
</dbReference>
<dbReference type="PANTHER" id="PTHR30349:SF64">
    <property type="entry name" value="PROPHAGE INTEGRASE INTD-RELATED"/>
    <property type="match status" value="1"/>
</dbReference>
<dbReference type="InterPro" id="IPR013762">
    <property type="entry name" value="Integrase-like_cat_sf"/>
</dbReference>
<evidence type="ECO:0000313" key="10">
    <source>
        <dbReference type="Proteomes" id="UP000295710"/>
    </source>
</evidence>
<dbReference type="EMBL" id="SMMX01000005">
    <property type="protein sequence ID" value="TDA22189.1"/>
    <property type="molecule type" value="Genomic_DNA"/>
</dbReference>
<evidence type="ECO:0000259" key="7">
    <source>
        <dbReference type="PROSITE" id="PS51898"/>
    </source>
</evidence>
<keyword evidence="3" id="KW-0229">DNA integration</keyword>
<dbReference type="RefSeq" id="WP_132276998.1">
    <property type="nucleotide sequence ID" value="NZ_JAOBST010000010.1"/>
</dbReference>
<dbReference type="InterPro" id="IPR002104">
    <property type="entry name" value="Integrase_catalytic"/>
</dbReference>
<dbReference type="InterPro" id="IPR028259">
    <property type="entry name" value="AP2-like_int_N"/>
</dbReference>
<dbReference type="PANTHER" id="PTHR30349">
    <property type="entry name" value="PHAGE INTEGRASE-RELATED"/>
    <property type="match status" value="1"/>
</dbReference>
<evidence type="ECO:0000256" key="4">
    <source>
        <dbReference type="ARBA" id="ARBA00023125"/>
    </source>
</evidence>
<dbReference type="CDD" id="cd01189">
    <property type="entry name" value="INT_ICEBs1_C_like"/>
    <property type="match status" value="1"/>
</dbReference>
<dbReference type="InterPro" id="IPR011010">
    <property type="entry name" value="DNA_brk_join_enz"/>
</dbReference>
<evidence type="ECO:0000256" key="5">
    <source>
        <dbReference type="ARBA" id="ARBA00023172"/>
    </source>
</evidence>
<dbReference type="InterPro" id="IPR004107">
    <property type="entry name" value="Integrase_SAM-like_N"/>
</dbReference>
<dbReference type="Pfam" id="PF14657">
    <property type="entry name" value="Arm-DNA-bind_4"/>
    <property type="match status" value="1"/>
</dbReference>